<keyword evidence="4 6" id="KW-1005">Bacterial flagellum biogenesis</keyword>
<keyword evidence="3 6" id="KW-0963">Cytoplasm</keyword>
<dbReference type="Gene3D" id="1.20.120.340">
    <property type="entry name" value="Flagellar protein FliS"/>
    <property type="match status" value="1"/>
</dbReference>
<keyword evidence="7" id="KW-0966">Cell projection</keyword>
<dbReference type="Pfam" id="PF02561">
    <property type="entry name" value="FliS"/>
    <property type="match status" value="1"/>
</dbReference>
<dbReference type="NCBIfam" id="TIGR00208">
    <property type="entry name" value="fliS"/>
    <property type="match status" value="1"/>
</dbReference>
<comment type="similarity">
    <text evidence="2 6">Belongs to the FliS family.</text>
</comment>
<keyword evidence="5" id="KW-0143">Chaperone</keyword>
<dbReference type="Proteomes" id="UP001169760">
    <property type="component" value="Unassembled WGS sequence"/>
</dbReference>
<dbReference type="GO" id="GO:0044780">
    <property type="term" value="P:bacterial-type flagellum assembly"/>
    <property type="evidence" value="ECO:0007669"/>
    <property type="project" value="InterPro"/>
</dbReference>
<dbReference type="InterPro" id="IPR036584">
    <property type="entry name" value="FliS_sf"/>
</dbReference>
<evidence type="ECO:0000256" key="1">
    <source>
        <dbReference type="ARBA" id="ARBA00004514"/>
    </source>
</evidence>
<evidence type="ECO:0000256" key="6">
    <source>
        <dbReference type="PIRNR" id="PIRNR039090"/>
    </source>
</evidence>
<dbReference type="SUPFAM" id="SSF101116">
    <property type="entry name" value="Flagellar export chaperone FliS"/>
    <property type="match status" value="1"/>
</dbReference>
<reference evidence="7" key="1">
    <citation type="submission" date="2023-07" db="EMBL/GenBank/DDBJ databases">
        <title>Genome content predicts the carbon catabolic preferences of heterotrophic bacteria.</title>
        <authorList>
            <person name="Gralka M."/>
        </authorList>
    </citation>
    <scope>NUCLEOTIDE SEQUENCE</scope>
    <source>
        <strain evidence="7">I3M17_2</strain>
    </source>
</reference>
<dbReference type="GO" id="GO:0071973">
    <property type="term" value="P:bacterial-type flagellum-dependent cell motility"/>
    <property type="evidence" value="ECO:0007669"/>
    <property type="project" value="TreeGrafter"/>
</dbReference>
<dbReference type="PIRSF" id="PIRSF039090">
    <property type="entry name" value="Flis"/>
    <property type="match status" value="1"/>
</dbReference>
<comment type="subcellular location">
    <subcellularLocation>
        <location evidence="1 6">Cytoplasm</location>
        <location evidence="1 6">Cytosol</location>
    </subcellularLocation>
</comment>
<evidence type="ECO:0000256" key="5">
    <source>
        <dbReference type="ARBA" id="ARBA00023186"/>
    </source>
</evidence>
<dbReference type="AlphaFoldDB" id="A0AAW7X0I7"/>
<organism evidence="7 8">
    <name type="scientific">Saccharophagus degradans</name>
    <dbReference type="NCBI Taxonomy" id="86304"/>
    <lineage>
        <taxon>Bacteria</taxon>
        <taxon>Pseudomonadati</taxon>
        <taxon>Pseudomonadota</taxon>
        <taxon>Gammaproteobacteria</taxon>
        <taxon>Cellvibrionales</taxon>
        <taxon>Cellvibrionaceae</taxon>
        <taxon>Saccharophagus</taxon>
    </lineage>
</organism>
<gene>
    <name evidence="7" type="primary">fliS</name>
    <name evidence="7" type="ORF">Q4521_00755</name>
</gene>
<keyword evidence="7" id="KW-0969">Cilium</keyword>
<proteinExistence type="inferred from homology"/>
<dbReference type="RefSeq" id="WP_011468675.1">
    <property type="nucleotide sequence ID" value="NZ_CP123764.1"/>
</dbReference>
<dbReference type="InterPro" id="IPR003713">
    <property type="entry name" value="FliS"/>
</dbReference>
<comment type="caution">
    <text evidence="7">The sequence shown here is derived from an EMBL/GenBank/DDBJ whole genome shotgun (WGS) entry which is preliminary data.</text>
</comment>
<dbReference type="EMBL" id="JAUOPB010000001">
    <property type="protein sequence ID" value="MDO6420992.1"/>
    <property type="molecule type" value="Genomic_DNA"/>
</dbReference>
<accession>A0AAW7X0I7</accession>
<evidence type="ECO:0000256" key="3">
    <source>
        <dbReference type="ARBA" id="ARBA00022490"/>
    </source>
</evidence>
<dbReference type="PANTHER" id="PTHR34773">
    <property type="entry name" value="FLAGELLAR SECRETION CHAPERONE FLIS"/>
    <property type="match status" value="1"/>
</dbReference>
<sequence length="134" mass="14661">MNTRRALNSYAKVSCEANIGVASPHELIQMLYDGALQRIVQAKGAIQHNQVGVKGKKINETIAIINGLRENLDLDNGGDLANNMEMLYIYILSVLNKAHQKNDIALLDEAAQLIGNMASAWREISPSKVTESSL</sequence>
<dbReference type="PANTHER" id="PTHR34773:SF1">
    <property type="entry name" value="FLAGELLAR SECRETION CHAPERONE FLIS"/>
    <property type="match status" value="1"/>
</dbReference>
<evidence type="ECO:0000313" key="7">
    <source>
        <dbReference type="EMBL" id="MDO6420992.1"/>
    </source>
</evidence>
<evidence type="ECO:0000313" key="8">
    <source>
        <dbReference type="Proteomes" id="UP001169760"/>
    </source>
</evidence>
<name>A0AAW7X0I7_9GAMM</name>
<dbReference type="GO" id="GO:0005829">
    <property type="term" value="C:cytosol"/>
    <property type="evidence" value="ECO:0007669"/>
    <property type="project" value="UniProtKB-SubCell"/>
</dbReference>
<dbReference type="GeneID" id="98613866"/>
<dbReference type="CDD" id="cd16098">
    <property type="entry name" value="FliS"/>
    <property type="match status" value="1"/>
</dbReference>
<keyword evidence="7" id="KW-0282">Flagellum</keyword>
<evidence type="ECO:0000256" key="4">
    <source>
        <dbReference type="ARBA" id="ARBA00022795"/>
    </source>
</evidence>
<protein>
    <recommendedName>
        <fullName evidence="6">Flagellar secretion chaperone FliS</fullName>
    </recommendedName>
</protein>
<evidence type="ECO:0000256" key="2">
    <source>
        <dbReference type="ARBA" id="ARBA00008787"/>
    </source>
</evidence>